<dbReference type="RefSeq" id="WP_153511673.1">
    <property type="nucleotide sequence ID" value="NZ_CP045652.1"/>
</dbReference>
<dbReference type="Proteomes" id="UP000326921">
    <property type="component" value="Chromosome"/>
</dbReference>
<sequence length="139" mass="16457">MISKNILVDSAMIGTIHFYAYIFNNHDGQIGFGLFTNNGPDPIVYFLHSKSHRTTLHFDDDIILWLCEQSEFSTQQRRALFKEFLDFAIRMERKAAEVIFKDIKMTNLSDSREIIKYKRMYIHFQRPSIAPSIRMKMEN</sequence>
<dbReference type="EMBL" id="CP045652">
    <property type="protein sequence ID" value="QGA26825.1"/>
    <property type="molecule type" value="Genomic_DNA"/>
</dbReference>
<evidence type="ECO:0000313" key="2">
    <source>
        <dbReference type="Proteomes" id="UP000326921"/>
    </source>
</evidence>
<evidence type="ECO:0000313" key="1">
    <source>
        <dbReference type="EMBL" id="QGA26825.1"/>
    </source>
</evidence>
<dbReference type="KEGG" id="sphe:GFH32_11050"/>
<protein>
    <submittedName>
        <fullName evidence="1">Uncharacterized protein</fullName>
    </submittedName>
</protein>
<proteinExistence type="predicted"/>
<gene>
    <name evidence="1" type="ORF">GFH32_11050</name>
</gene>
<reference evidence="1 2" key="1">
    <citation type="submission" date="2019-10" db="EMBL/GenBank/DDBJ databases">
        <authorList>
            <person name="Dong K."/>
        </authorList>
    </citation>
    <scope>NUCLEOTIDE SEQUENCE [LARGE SCALE GENOMIC DNA]</scope>
    <source>
        <strain evidence="2">dk4302</strain>
    </source>
</reference>
<keyword evidence="2" id="KW-1185">Reference proteome</keyword>
<accession>A0A5Q0QA57</accession>
<dbReference type="AlphaFoldDB" id="A0A5Q0QA57"/>
<name>A0A5Q0QA57_9SPHI</name>
<organism evidence="1 2">
    <name type="scientific">Sphingobacterium zhuxiongii</name>
    <dbReference type="NCBI Taxonomy" id="2662364"/>
    <lineage>
        <taxon>Bacteria</taxon>
        <taxon>Pseudomonadati</taxon>
        <taxon>Bacteroidota</taxon>
        <taxon>Sphingobacteriia</taxon>
        <taxon>Sphingobacteriales</taxon>
        <taxon>Sphingobacteriaceae</taxon>
        <taxon>Sphingobacterium</taxon>
    </lineage>
</organism>